<organism evidence="1 2">
    <name type="scientific">Cinchona calisaya</name>
    <dbReference type="NCBI Taxonomy" id="153742"/>
    <lineage>
        <taxon>Eukaryota</taxon>
        <taxon>Viridiplantae</taxon>
        <taxon>Streptophyta</taxon>
        <taxon>Embryophyta</taxon>
        <taxon>Tracheophyta</taxon>
        <taxon>Spermatophyta</taxon>
        <taxon>Magnoliopsida</taxon>
        <taxon>eudicotyledons</taxon>
        <taxon>Gunneridae</taxon>
        <taxon>Pentapetalae</taxon>
        <taxon>asterids</taxon>
        <taxon>lamiids</taxon>
        <taxon>Gentianales</taxon>
        <taxon>Rubiaceae</taxon>
        <taxon>Cinchonoideae</taxon>
        <taxon>Cinchoneae</taxon>
        <taxon>Cinchona</taxon>
    </lineage>
</organism>
<gene>
    <name evidence="1" type="ORF">ACH5RR_022332</name>
</gene>
<dbReference type="EMBL" id="JBJUIK010000010">
    <property type="protein sequence ID" value="KAL3515430.1"/>
    <property type="molecule type" value="Genomic_DNA"/>
</dbReference>
<dbReference type="AlphaFoldDB" id="A0ABD2ZAW6"/>
<keyword evidence="2" id="KW-1185">Reference proteome</keyword>
<name>A0ABD2ZAW6_9GENT</name>
<proteinExistence type="predicted"/>
<protein>
    <submittedName>
        <fullName evidence="1">Uncharacterized protein</fullName>
    </submittedName>
</protein>
<evidence type="ECO:0000313" key="1">
    <source>
        <dbReference type="EMBL" id="KAL3515430.1"/>
    </source>
</evidence>
<accession>A0ABD2ZAW6</accession>
<reference evidence="1 2" key="1">
    <citation type="submission" date="2024-11" db="EMBL/GenBank/DDBJ databases">
        <title>A near-complete genome assembly of Cinchona calisaya.</title>
        <authorList>
            <person name="Lian D.C."/>
            <person name="Zhao X.W."/>
            <person name="Wei L."/>
        </authorList>
    </citation>
    <scope>NUCLEOTIDE SEQUENCE [LARGE SCALE GENOMIC DNA]</scope>
    <source>
        <tissue evidence="1">Nenye</tissue>
    </source>
</reference>
<evidence type="ECO:0000313" key="2">
    <source>
        <dbReference type="Proteomes" id="UP001630127"/>
    </source>
</evidence>
<sequence length="106" mass="11844">MVVACLTSPLKNPSLTCGLTPATMEQKKKPDYLIILLKWHGKAQTLKEFEDNLTALKELEMLSQCAPTYILRGCGPVMMFEALKTGKVFNPLEQLGLHIKEEFYGG</sequence>
<dbReference type="Proteomes" id="UP001630127">
    <property type="component" value="Unassembled WGS sequence"/>
</dbReference>
<comment type="caution">
    <text evidence="1">The sequence shown here is derived from an EMBL/GenBank/DDBJ whole genome shotgun (WGS) entry which is preliminary data.</text>
</comment>